<reference evidence="1" key="1">
    <citation type="submission" date="2021-02" db="EMBL/GenBank/DDBJ databases">
        <authorList>
            <person name="Dougan E. K."/>
            <person name="Rhodes N."/>
            <person name="Thang M."/>
            <person name="Chan C."/>
        </authorList>
    </citation>
    <scope>NUCLEOTIDE SEQUENCE</scope>
</reference>
<organism evidence="1 2">
    <name type="scientific">Polarella glacialis</name>
    <name type="common">Dinoflagellate</name>
    <dbReference type="NCBI Taxonomy" id="89957"/>
    <lineage>
        <taxon>Eukaryota</taxon>
        <taxon>Sar</taxon>
        <taxon>Alveolata</taxon>
        <taxon>Dinophyceae</taxon>
        <taxon>Suessiales</taxon>
        <taxon>Suessiaceae</taxon>
        <taxon>Polarella</taxon>
    </lineage>
</organism>
<sequence>MPQFRLPTSMTSYESGQALRVECSGSSTTTGQGSSFGFEAAREYAAGSEWFTEYLNRDAGKGDGTRLHDRPGSSRFALVRSLEGLALEDFASAGLPLIER</sequence>
<dbReference type="EMBL" id="CAJNNW010027141">
    <property type="protein sequence ID" value="CAE8689842.1"/>
    <property type="molecule type" value="Genomic_DNA"/>
</dbReference>
<gene>
    <name evidence="1" type="ORF">PGLA2088_LOCUS26652</name>
</gene>
<evidence type="ECO:0000313" key="2">
    <source>
        <dbReference type="Proteomes" id="UP000626109"/>
    </source>
</evidence>
<accession>A0A813JUP8</accession>
<dbReference type="AlphaFoldDB" id="A0A813JUP8"/>
<evidence type="ECO:0000313" key="1">
    <source>
        <dbReference type="EMBL" id="CAE8689842.1"/>
    </source>
</evidence>
<proteinExistence type="predicted"/>
<comment type="caution">
    <text evidence="1">The sequence shown here is derived from an EMBL/GenBank/DDBJ whole genome shotgun (WGS) entry which is preliminary data.</text>
</comment>
<name>A0A813JUP8_POLGL</name>
<dbReference type="Proteomes" id="UP000626109">
    <property type="component" value="Unassembled WGS sequence"/>
</dbReference>
<protein>
    <submittedName>
        <fullName evidence="1">Uncharacterized protein</fullName>
    </submittedName>
</protein>